<gene>
    <name evidence="1" type="ORF">NS258_17115</name>
</gene>
<evidence type="ECO:0000313" key="2">
    <source>
        <dbReference type="Proteomes" id="UP000074410"/>
    </source>
</evidence>
<sequence>APALAAIGTAPVRFPAIALDAQGRPIPVQNSDPGFALLFARPPADALKVMASGFTDAFPAGLRTGVGMLVANPAFADAAIQRRFSPNAYHGTVVWSWQQALVAAGLARQLERRDLPADVRASLARAQSCLWDGIDATRGVQSSELWSWRYADGRYQVVPFGAAGADVDESNAAQLWSTVYLALRRPAGQTVACSAR</sequence>
<name>A0A147J4A7_9SPHN</name>
<dbReference type="Proteomes" id="UP000074410">
    <property type="component" value="Unassembled WGS sequence"/>
</dbReference>
<evidence type="ECO:0000313" key="1">
    <source>
        <dbReference type="EMBL" id="KTW05962.1"/>
    </source>
</evidence>
<proteinExistence type="predicted"/>
<dbReference type="EMBL" id="LDTC01000192">
    <property type="protein sequence ID" value="KTW05962.1"/>
    <property type="molecule type" value="Genomic_DNA"/>
</dbReference>
<accession>A0A147J4A7</accession>
<reference evidence="1 2" key="1">
    <citation type="journal article" date="2016" name="Front. Microbiol.">
        <title>Genomic Resource of Rice Seed Associated Bacteria.</title>
        <authorList>
            <person name="Midha S."/>
            <person name="Bansal K."/>
            <person name="Sharma S."/>
            <person name="Kumar N."/>
            <person name="Patil P.P."/>
            <person name="Chaudhry V."/>
            <person name="Patil P.B."/>
        </authorList>
    </citation>
    <scope>NUCLEOTIDE SEQUENCE [LARGE SCALE GENOMIC DNA]</scope>
    <source>
        <strain evidence="1 2">NS258</strain>
    </source>
</reference>
<organism evidence="1 2">
    <name type="scientific">Sphingomonas sanguinis</name>
    <dbReference type="NCBI Taxonomy" id="33051"/>
    <lineage>
        <taxon>Bacteria</taxon>
        <taxon>Pseudomonadati</taxon>
        <taxon>Pseudomonadota</taxon>
        <taxon>Alphaproteobacteria</taxon>
        <taxon>Sphingomonadales</taxon>
        <taxon>Sphingomonadaceae</taxon>
        <taxon>Sphingomonas</taxon>
    </lineage>
</organism>
<keyword evidence="1" id="KW-0449">Lipoprotein</keyword>
<feature type="non-terminal residue" evidence="1">
    <location>
        <position position="1"/>
    </location>
</feature>
<dbReference type="PATRIC" id="fig|33051.5.peg.1246"/>
<protein>
    <submittedName>
        <fullName evidence="1">Lipoprotein</fullName>
    </submittedName>
</protein>
<dbReference type="AlphaFoldDB" id="A0A147J4A7"/>
<comment type="caution">
    <text evidence="1">The sequence shown here is derived from an EMBL/GenBank/DDBJ whole genome shotgun (WGS) entry which is preliminary data.</text>
</comment>